<dbReference type="PANTHER" id="PTHR10794">
    <property type="entry name" value="ABHYDROLASE DOMAIN-CONTAINING PROTEIN"/>
    <property type="match status" value="1"/>
</dbReference>
<keyword evidence="2" id="KW-0719">Serine esterase</keyword>
<feature type="active site" description="Charge relay system" evidence="4">
    <location>
        <position position="202"/>
    </location>
</feature>
<organism evidence="5 6">
    <name type="scientific">Emiliania huxleyi (strain CCMP1516)</name>
    <dbReference type="NCBI Taxonomy" id="280463"/>
    <lineage>
        <taxon>Eukaryota</taxon>
        <taxon>Haptista</taxon>
        <taxon>Haptophyta</taxon>
        <taxon>Prymnesiophyceae</taxon>
        <taxon>Isochrysidales</taxon>
        <taxon>Noelaerhabdaceae</taxon>
        <taxon>Emiliania</taxon>
    </lineage>
</organism>
<dbReference type="GO" id="GO:0047372">
    <property type="term" value="F:monoacylglycerol lipase activity"/>
    <property type="evidence" value="ECO:0007669"/>
    <property type="project" value="TreeGrafter"/>
</dbReference>
<dbReference type="SUPFAM" id="SSF53474">
    <property type="entry name" value="alpha/beta-Hydrolases"/>
    <property type="match status" value="1"/>
</dbReference>
<dbReference type="RefSeq" id="XP_005758681.1">
    <property type="nucleotide sequence ID" value="XM_005758624.1"/>
</dbReference>
<dbReference type="PANTHER" id="PTHR10794:SF63">
    <property type="entry name" value="ALPHA_BETA HYDROLASE 1, ISOFORM A"/>
    <property type="match status" value="1"/>
</dbReference>
<reference evidence="6" key="1">
    <citation type="journal article" date="2013" name="Nature">
        <title>Pan genome of the phytoplankton Emiliania underpins its global distribution.</title>
        <authorList>
            <person name="Read B.A."/>
            <person name="Kegel J."/>
            <person name="Klute M.J."/>
            <person name="Kuo A."/>
            <person name="Lefebvre S.C."/>
            <person name="Maumus F."/>
            <person name="Mayer C."/>
            <person name="Miller J."/>
            <person name="Monier A."/>
            <person name="Salamov A."/>
            <person name="Young J."/>
            <person name="Aguilar M."/>
            <person name="Claverie J.M."/>
            <person name="Frickenhaus S."/>
            <person name="Gonzalez K."/>
            <person name="Herman E.K."/>
            <person name="Lin Y.C."/>
            <person name="Napier J."/>
            <person name="Ogata H."/>
            <person name="Sarno A.F."/>
            <person name="Shmutz J."/>
            <person name="Schroeder D."/>
            <person name="de Vargas C."/>
            <person name="Verret F."/>
            <person name="von Dassow P."/>
            <person name="Valentin K."/>
            <person name="Van de Peer Y."/>
            <person name="Wheeler G."/>
            <person name="Dacks J.B."/>
            <person name="Delwiche C.F."/>
            <person name="Dyhrman S.T."/>
            <person name="Glockner G."/>
            <person name="John U."/>
            <person name="Richards T."/>
            <person name="Worden A.Z."/>
            <person name="Zhang X."/>
            <person name="Grigoriev I.V."/>
            <person name="Allen A.E."/>
            <person name="Bidle K."/>
            <person name="Borodovsky M."/>
            <person name="Bowler C."/>
            <person name="Brownlee C."/>
            <person name="Cock J.M."/>
            <person name="Elias M."/>
            <person name="Gladyshev V.N."/>
            <person name="Groth M."/>
            <person name="Guda C."/>
            <person name="Hadaegh A."/>
            <person name="Iglesias-Rodriguez M.D."/>
            <person name="Jenkins J."/>
            <person name="Jones B.M."/>
            <person name="Lawson T."/>
            <person name="Leese F."/>
            <person name="Lindquist E."/>
            <person name="Lobanov A."/>
            <person name="Lomsadze A."/>
            <person name="Malik S.B."/>
            <person name="Marsh M.E."/>
            <person name="Mackinder L."/>
            <person name="Mock T."/>
            <person name="Mueller-Roeber B."/>
            <person name="Pagarete A."/>
            <person name="Parker M."/>
            <person name="Probert I."/>
            <person name="Quesneville H."/>
            <person name="Raines C."/>
            <person name="Rensing S.A."/>
            <person name="Riano-Pachon D.M."/>
            <person name="Richier S."/>
            <person name="Rokitta S."/>
            <person name="Shiraiwa Y."/>
            <person name="Soanes D.M."/>
            <person name="van der Giezen M."/>
            <person name="Wahlund T.M."/>
            <person name="Williams B."/>
            <person name="Wilson W."/>
            <person name="Wolfe G."/>
            <person name="Wurch L.L."/>
        </authorList>
    </citation>
    <scope>NUCLEOTIDE SEQUENCE</scope>
</reference>
<evidence type="ECO:0008006" key="7">
    <source>
        <dbReference type="Google" id="ProtNLM"/>
    </source>
</evidence>
<evidence type="ECO:0000313" key="5">
    <source>
        <dbReference type="EnsemblProtists" id="EOD40681"/>
    </source>
</evidence>
<dbReference type="KEGG" id="ehx:EMIHUDRAFT_222411"/>
<proteinExistence type="inferred from homology"/>
<dbReference type="EnsemblProtists" id="EOD40681">
    <property type="protein sequence ID" value="EOD40681"/>
    <property type="gene ID" value="EMIHUDRAFT_222411"/>
</dbReference>
<dbReference type="InterPro" id="IPR000952">
    <property type="entry name" value="AB_hydrolase_4_CS"/>
</dbReference>
<evidence type="ECO:0000256" key="2">
    <source>
        <dbReference type="ARBA" id="ARBA00022487"/>
    </source>
</evidence>
<dbReference type="AlphaFoldDB" id="A0A0D3KY46"/>
<accession>A0A0D3KY46</accession>
<dbReference type="KEGG" id="ehx:EMIHUDRAFT_249970"/>
<dbReference type="HOGENOM" id="CLU_032487_1_1_1"/>
<dbReference type="STRING" id="2903.R1BAC3"/>
<comment type="similarity">
    <text evidence="1">Belongs to the AB hydrolase superfamily. AB hydrolase 4 family.</text>
</comment>
<keyword evidence="6" id="KW-1185">Reference proteome</keyword>
<dbReference type="GeneID" id="17252403"/>
<dbReference type="eggNOG" id="KOG1838">
    <property type="taxonomic scope" value="Eukaryota"/>
</dbReference>
<evidence type="ECO:0000313" key="6">
    <source>
        <dbReference type="Proteomes" id="UP000013827"/>
    </source>
</evidence>
<dbReference type="PROSITE" id="PS01133">
    <property type="entry name" value="UPF0017"/>
    <property type="match status" value="1"/>
</dbReference>
<evidence type="ECO:0000256" key="4">
    <source>
        <dbReference type="PIRSR" id="PIRSR005211-1"/>
    </source>
</evidence>
<dbReference type="Gene3D" id="3.40.50.1820">
    <property type="entry name" value="alpha/beta hydrolase"/>
    <property type="match status" value="1"/>
</dbReference>
<dbReference type="GO" id="GO:0034338">
    <property type="term" value="F:short-chain carboxylesterase activity"/>
    <property type="evidence" value="ECO:0007669"/>
    <property type="project" value="TreeGrafter"/>
</dbReference>
<dbReference type="InterPro" id="IPR050960">
    <property type="entry name" value="AB_hydrolase_4_sf"/>
</dbReference>
<dbReference type="Proteomes" id="UP000013827">
    <property type="component" value="Unassembled WGS sequence"/>
</dbReference>
<evidence type="ECO:0000256" key="1">
    <source>
        <dbReference type="ARBA" id="ARBA00010884"/>
    </source>
</evidence>
<dbReference type="RefSeq" id="XP_005793110.1">
    <property type="nucleotide sequence ID" value="XM_005793053.1"/>
</dbReference>
<dbReference type="InterPro" id="IPR012020">
    <property type="entry name" value="ABHD4"/>
</dbReference>
<dbReference type="OMA" id="GCCRTKI"/>
<protein>
    <recommendedName>
        <fullName evidence="7">AB hydrolase-1 domain-containing protein</fullName>
    </recommendedName>
</protein>
<dbReference type="PIRSF" id="PIRSF005211">
    <property type="entry name" value="Ab_hydro_YheT"/>
    <property type="match status" value="1"/>
</dbReference>
<dbReference type="GeneID" id="17285951"/>
<name>A0A0D3KY46_EMIH1</name>
<sequence length="436" mass="46114">MVGVHAESNELVQKVLSSVPELASWPAWYRHPRALSNGHVHTILAAKARRTRAVKYHRLLVPTPDGGTLAVDLLCGIRRARARDPQVGALGSLLSGGAVAGAAEDTSRTDTLFVDAPPPLEQNRPLLLLASGLGGGSQDTYVRSMAATAAERGWQVAVVNMRACGGSPVTSPRLFSAYRGANDDVRLAAPDRTGASPPQEQSLVSHQATTHAGDASHAIGAACSLATPLDMPANSANLQRPFHKAVYDRNLGRSLQALWGAARDQFVDASGAPLRVPYWDGLSRPDKLDPTGGDKADGAFLADDALASSALSIRELDEALTRRQYGYESVDDYYAAASSDQRLPLIDAPLLLLNAFDDPIVPGLSLLSAIERSRANPSCLFAVTSHGGHLGWADRDDSFPWGGSGWVERASLGFLEAALGIAPASECETVACEVFD</sequence>
<dbReference type="InterPro" id="IPR029058">
    <property type="entry name" value="AB_hydrolase_fold"/>
</dbReference>
<feature type="active site" description="Charge relay system" evidence="4">
    <location>
        <position position="389"/>
    </location>
</feature>
<evidence type="ECO:0000256" key="3">
    <source>
        <dbReference type="ARBA" id="ARBA00022801"/>
    </source>
</evidence>
<feature type="active site" description="Charge relay system" evidence="4">
    <location>
        <position position="358"/>
    </location>
</feature>
<reference evidence="5" key="2">
    <citation type="submission" date="2024-10" db="UniProtKB">
        <authorList>
            <consortium name="EnsemblProtists"/>
        </authorList>
    </citation>
    <scope>IDENTIFICATION</scope>
</reference>
<dbReference type="PaxDb" id="2903-EOD06252"/>
<keyword evidence="3" id="KW-0378">Hydrolase</keyword>
<dbReference type="EnsemblProtists" id="EOD06252">
    <property type="protein sequence ID" value="EOD06252"/>
    <property type="gene ID" value="EMIHUDRAFT_249970"/>
</dbReference>